<evidence type="ECO:0000313" key="10">
    <source>
        <dbReference type="EMBL" id="GGH86095.1"/>
    </source>
</evidence>
<dbReference type="Gene3D" id="1.20.1280.120">
    <property type="match status" value="1"/>
</dbReference>
<dbReference type="PIRSF" id="PIRSF000296">
    <property type="entry name" value="SrpA"/>
    <property type="match status" value="1"/>
</dbReference>
<feature type="compositionally biased region" description="Basic and acidic residues" evidence="8">
    <location>
        <begin position="1"/>
        <end position="11"/>
    </location>
</feature>
<evidence type="ECO:0000256" key="2">
    <source>
        <dbReference type="ARBA" id="ARBA00022559"/>
    </source>
</evidence>
<sequence>MFSDSENHRSDPLSGSTADSADKHDQLYVTEAEEAVDELERVSGVHPGYRRAHAGGFCCRASFLPSGKAAPFTTAPHLQDREIKAIVRFSGSSTDPALADLLSPAKGMAVQFALPDGGVTNMVGVTVPVFFARTPSSFMDMLTTLNRTKAGKMPKSEALIHFARHFGESRQSLLALKRLKPPVSYATNLYYCIHVYILVDAEGRRRPVKFEWIPDLGVHTLSIHDAAALPDDYLEKELELRMLSQPPSFKLNIVFGEEGDPTDDPTKRWPSDRARINAGRLVLLEPIAEPRGLLMDPTAVPEGIALSDDPILNFRRETYAESMKRRSGGH</sequence>
<evidence type="ECO:0000256" key="3">
    <source>
        <dbReference type="ARBA" id="ARBA00022617"/>
    </source>
</evidence>
<evidence type="ECO:0000256" key="1">
    <source>
        <dbReference type="ARBA" id="ARBA00005329"/>
    </source>
</evidence>
<dbReference type="EC" id="1.11.1.-" evidence="7"/>
<dbReference type="PANTHER" id="PTHR11465:SF9">
    <property type="entry name" value="CATALASE"/>
    <property type="match status" value="1"/>
</dbReference>
<organism evidence="10 11">
    <name type="scientific">Saccharibacillus endophyticus</name>
    <dbReference type="NCBI Taxonomy" id="2060666"/>
    <lineage>
        <taxon>Bacteria</taxon>
        <taxon>Bacillati</taxon>
        <taxon>Bacillota</taxon>
        <taxon>Bacilli</taxon>
        <taxon>Bacillales</taxon>
        <taxon>Paenibacillaceae</taxon>
        <taxon>Saccharibacillus</taxon>
    </lineage>
</organism>
<keyword evidence="11" id="KW-1185">Reference proteome</keyword>
<comment type="function">
    <text evidence="7">Has an organic peroxide-dependent peroxidase activity.</text>
</comment>
<feature type="region of interest" description="Disordered" evidence="8">
    <location>
        <begin position="1"/>
        <end position="24"/>
    </location>
</feature>
<dbReference type="PROSITE" id="PS51402">
    <property type="entry name" value="CATALASE_3"/>
    <property type="match status" value="1"/>
</dbReference>
<evidence type="ECO:0000256" key="5">
    <source>
        <dbReference type="ARBA" id="ARBA00023002"/>
    </source>
</evidence>
<dbReference type="EMBL" id="BMDD01000006">
    <property type="protein sequence ID" value="GGH86095.1"/>
    <property type="molecule type" value="Genomic_DNA"/>
</dbReference>
<comment type="similarity">
    <text evidence="1 7">Belongs to the catalase family.</text>
</comment>
<gene>
    <name evidence="10" type="ORF">GCM10007362_45070</name>
</gene>
<evidence type="ECO:0000256" key="4">
    <source>
        <dbReference type="ARBA" id="ARBA00022723"/>
    </source>
</evidence>
<dbReference type="SMART" id="SM01060">
    <property type="entry name" value="Catalase"/>
    <property type="match status" value="1"/>
</dbReference>
<dbReference type="Pfam" id="PF00199">
    <property type="entry name" value="Catalase"/>
    <property type="match status" value="1"/>
</dbReference>
<evidence type="ECO:0000313" key="11">
    <source>
        <dbReference type="Proteomes" id="UP000605427"/>
    </source>
</evidence>
<reference evidence="11" key="1">
    <citation type="journal article" date="2019" name="Int. J. Syst. Evol. Microbiol.">
        <title>The Global Catalogue of Microorganisms (GCM) 10K type strain sequencing project: providing services to taxonomists for standard genome sequencing and annotation.</title>
        <authorList>
            <consortium name="The Broad Institute Genomics Platform"/>
            <consortium name="The Broad Institute Genome Sequencing Center for Infectious Disease"/>
            <person name="Wu L."/>
            <person name="Ma J."/>
        </authorList>
    </citation>
    <scope>NUCLEOTIDE SEQUENCE [LARGE SCALE GENOMIC DNA]</scope>
    <source>
        <strain evidence="11">CCM 8702</strain>
    </source>
</reference>
<accession>A0ABQ2A5L3</accession>
<name>A0ABQ2A5L3_9BACL</name>
<keyword evidence="2 7" id="KW-0575">Peroxidase</keyword>
<evidence type="ECO:0000256" key="8">
    <source>
        <dbReference type="SAM" id="MobiDB-lite"/>
    </source>
</evidence>
<keyword evidence="5 7" id="KW-0560">Oxidoreductase</keyword>
<dbReference type="InterPro" id="IPR018028">
    <property type="entry name" value="Catalase"/>
</dbReference>
<comment type="cofactor">
    <cofactor evidence="7">
        <name>heme</name>
        <dbReference type="ChEBI" id="CHEBI:30413"/>
    </cofactor>
</comment>
<evidence type="ECO:0000256" key="6">
    <source>
        <dbReference type="ARBA" id="ARBA00023004"/>
    </source>
</evidence>
<protein>
    <recommendedName>
        <fullName evidence="7">Catalase-related peroxidase</fullName>
        <ecNumber evidence="7">1.11.1.-</ecNumber>
    </recommendedName>
</protein>
<dbReference type="CDD" id="cd08153">
    <property type="entry name" value="srpA_like"/>
    <property type="match status" value="1"/>
</dbReference>
<dbReference type="InterPro" id="IPR024168">
    <property type="entry name" value="Catalase_SrpA-type_pred"/>
</dbReference>
<dbReference type="InterPro" id="IPR011614">
    <property type="entry name" value="Catalase_core"/>
</dbReference>
<evidence type="ECO:0000259" key="9">
    <source>
        <dbReference type="SMART" id="SM01060"/>
    </source>
</evidence>
<keyword evidence="6 7" id="KW-0408">Iron</keyword>
<dbReference type="GO" id="GO:0004601">
    <property type="term" value="F:peroxidase activity"/>
    <property type="evidence" value="ECO:0007669"/>
    <property type="project" value="UniProtKB-KW"/>
</dbReference>
<dbReference type="InterPro" id="IPR020835">
    <property type="entry name" value="Catalase_sf"/>
</dbReference>
<dbReference type="PANTHER" id="PTHR11465">
    <property type="entry name" value="CATALASE"/>
    <property type="match status" value="1"/>
</dbReference>
<dbReference type="Gene3D" id="2.40.180.10">
    <property type="entry name" value="Catalase core domain"/>
    <property type="match status" value="1"/>
</dbReference>
<dbReference type="RefSeq" id="WP_172246557.1">
    <property type="nucleotide sequence ID" value="NZ_BMDD01000006.1"/>
</dbReference>
<dbReference type="Proteomes" id="UP000605427">
    <property type="component" value="Unassembled WGS sequence"/>
</dbReference>
<proteinExistence type="inferred from homology"/>
<dbReference type="SUPFAM" id="SSF56634">
    <property type="entry name" value="Heme-dependent catalase-like"/>
    <property type="match status" value="1"/>
</dbReference>
<feature type="domain" description="Catalase core" evidence="9">
    <location>
        <begin position="16"/>
        <end position="330"/>
    </location>
</feature>
<comment type="caution">
    <text evidence="10">The sequence shown here is derived from an EMBL/GenBank/DDBJ whole genome shotgun (WGS) entry which is preliminary data.</text>
</comment>
<keyword evidence="3 7" id="KW-0349">Heme</keyword>
<keyword evidence="4 7" id="KW-0479">Metal-binding</keyword>
<evidence type="ECO:0000256" key="7">
    <source>
        <dbReference type="PIRNR" id="PIRNR000296"/>
    </source>
</evidence>